<dbReference type="InterPro" id="IPR051924">
    <property type="entry name" value="GST_Kappa/NadH"/>
</dbReference>
<sequence>MTDAVSNPASNPAGESPGVDPVSVDDLAPVEFWFDFSSSYAYFAAQNIDALAAAHGRRVIWRPYMLGVAFKATGMRGLSGTPIKGDYARRDWARIARETGLTFRLPPGHPIVALPASRAFYWIEGRDPAAAIAFAKDAFHAYYAQNLDMTRVEVVAEVASRRGLDAGAVAAGMAQDDVKARVKQVSDEGVARGVFGSPFFLVDGEPFWGWDRMAMLDRWLARGGW</sequence>
<dbReference type="EC" id="5.99.1.4" evidence="1"/>
<evidence type="ECO:0000256" key="2">
    <source>
        <dbReference type="SAM" id="MobiDB-lite"/>
    </source>
</evidence>
<keyword evidence="1 4" id="KW-0413">Isomerase</keyword>
<gene>
    <name evidence="4" type="ORF">WG926_20235</name>
</gene>
<dbReference type="Gene3D" id="3.40.30.10">
    <property type="entry name" value="Glutaredoxin"/>
    <property type="match status" value="1"/>
</dbReference>
<dbReference type="PIRSF" id="PIRSF006386">
    <property type="entry name" value="HCCAis_GSTk"/>
    <property type="match status" value="1"/>
</dbReference>
<evidence type="ECO:0000313" key="5">
    <source>
        <dbReference type="Proteomes" id="UP001413721"/>
    </source>
</evidence>
<dbReference type="InterPro" id="IPR001853">
    <property type="entry name" value="DSBA-like_thioredoxin_dom"/>
</dbReference>
<dbReference type="InterPro" id="IPR044087">
    <property type="entry name" value="NahD-like"/>
</dbReference>
<name>A0ABU9YPE4_9PROT</name>
<dbReference type="EMBL" id="JBBKTW010000008">
    <property type="protein sequence ID" value="MEN2990654.1"/>
    <property type="molecule type" value="Genomic_DNA"/>
</dbReference>
<comment type="similarity">
    <text evidence="1">Belongs to the GST superfamily. NadH family.</text>
</comment>
<evidence type="ECO:0000313" key="4">
    <source>
        <dbReference type="EMBL" id="MEN2990654.1"/>
    </source>
</evidence>
<keyword evidence="5" id="KW-1185">Reference proteome</keyword>
<dbReference type="SUPFAM" id="SSF52833">
    <property type="entry name" value="Thioredoxin-like"/>
    <property type="match status" value="1"/>
</dbReference>
<dbReference type="PANTHER" id="PTHR42943">
    <property type="entry name" value="GLUTATHIONE S-TRANSFERASE KAPPA"/>
    <property type="match status" value="1"/>
</dbReference>
<dbReference type="Pfam" id="PF01323">
    <property type="entry name" value="DSBA"/>
    <property type="match status" value="1"/>
</dbReference>
<evidence type="ECO:0000256" key="1">
    <source>
        <dbReference type="PIRNR" id="PIRNR006386"/>
    </source>
</evidence>
<evidence type="ECO:0000259" key="3">
    <source>
        <dbReference type="Pfam" id="PF01323"/>
    </source>
</evidence>
<feature type="region of interest" description="Disordered" evidence="2">
    <location>
        <begin position="1"/>
        <end position="22"/>
    </location>
</feature>
<accession>A0ABU9YPE4</accession>
<dbReference type="CDD" id="cd03022">
    <property type="entry name" value="DsbA_HCCA_Iso"/>
    <property type="match status" value="1"/>
</dbReference>
<dbReference type="PANTHER" id="PTHR42943:SF2">
    <property type="entry name" value="GLUTATHIONE S-TRANSFERASE KAPPA 1"/>
    <property type="match status" value="1"/>
</dbReference>
<comment type="caution">
    <text evidence="4">The sequence shown here is derived from an EMBL/GenBank/DDBJ whole genome shotgun (WGS) entry which is preliminary data.</text>
</comment>
<organism evidence="4 5">
    <name type="scientific">Tistrella arctica</name>
    <dbReference type="NCBI Taxonomy" id="3133430"/>
    <lineage>
        <taxon>Bacteria</taxon>
        <taxon>Pseudomonadati</taxon>
        <taxon>Pseudomonadota</taxon>
        <taxon>Alphaproteobacteria</taxon>
        <taxon>Geminicoccales</taxon>
        <taxon>Geminicoccaceae</taxon>
        <taxon>Tistrella</taxon>
    </lineage>
</organism>
<reference evidence="4 5" key="1">
    <citation type="submission" date="2024-03" db="EMBL/GenBank/DDBJ databases">
        <title>High-quality draft genome sequencing of Tistrella sp. BH-R2-4.</title>
        <authorList>
            <person name="Dong C."/>
        </authorList>
    </citation>
    <scope>NUCLEOTIDE SEQUENCE [LARGE SCALE GENOMIC DNA]</scope>
    <source>
        <strain evidence="4 5">BH-R2-4</strain>
    </source>
</reference>
<proteinExistence type="inferred from homology"/>
<feature type="domain" description="DSBA-like thioredoxin" evidence="3">
    <location>
        <begin position="30"/>
        <end position="218"/>
    </location>
</feature>
<feature type="compositionally biased region" description="Polar residues" evidence="2">
    <location>
        <begin position="1"/>
        <end position="10"/>
    </location>
</feature>
<dbReference type="InterPro" id="IPR036249">
    <property type="entry name" value="Thioredoxin-like_sf"/>
</dbReference>
<protein>
    <recommendedName>
        <fullName evidence="1">2-hydroxychromene-2-carboxylate isomerase</fullName>
        <ecNumber evidence="1">5.99.1.4</ecNumber>
    </recommendedName>
</protein>
<comment type="catalytic activity">
    <reaction evidence="1">
        <text>2-hydroxychromene-2-carboxylate = (3E)-4-(2-hydroxyphenyl)-2-oxobut-3-enoate</text>
        <dbReference type="Rhea" id="RHEA:27401"/>
        <dbReference type="ChEBI" id="CHEBI:59350"/>
        <dbReference type="ChEBI" id="CHEBI:59353"/>
        <dbReference type="EC" id="5.99.1.4"/>
    </reaction>
</comment>
<dbReference type="InterPro" id="IPR014440">
    <property type="entry name" value="HCCAis_GSTk"/>
</dbReference>
<dbReference type="Proteomes" id="UP001413721">
    <property type="component" value="Unassembled WGS sequence"/>
</dbReference>
<dbReference type="GO" id="GO:0016853">
    <property type="term" value="F:isomerase activity"/>
    <property type="evidence" value="ECO:0007669"/>
    <property type="project" value="UniProtKB-KW"/>
</dbReference>